<reference evidence="4" key="1">
    <citation type="journal article" date="2019" name="Int. J. Syst. Evol. Microbiol.">
        <title>The Global Catalogue of Microorganisms (GCM) 10K type strain sequencing project: providing services to taxonomists for standard genome sequencing and annotation.</title>
        <authorList>
            <consortium name="The Broad Institute Genomics Platform"/>
            <consortium name="The Broad Institute Genome Sequencing Center for Infectious Disease"/>
            <person name="Wu L."/>
            <person name="Ma J."/>
        </authorList>
    </citation>
    <scope>NUCLEOTIDE SEQUENCE [LARGE SCALE GENOMIC DNA]</scope>
    <source>
        <strain evidence="4">JCM 16702</strain>
    </source>
</reference>
<dbReference type="Proteomes" id="UP001500683">
    <property type="component" value="Unassembled WGS sequence"/>
</dbReference>
<keyword evidence="2" id="KW-0472">Membrane</keyword>
<feature type="transmembrane region" description="Helical" evidence="2">
    <location>
        <begin position="53"/>
        <end position="74"/>
    </location>
</feature>
<feature type="compositionally biased region" description="Pro residues" evidence="1">
    <location>
        <begin position="214"/>
        <end position="230"/>
    </location>
</feature>
<feature type="region of interest" description="Disordered" evidence="1">
    <location>
        <begin position="167"/>
        <end position="274"/>
    </location>
</feature>
<dbReference type="EMBL" id="BAAAZG010000036">
    <property type="protein sequence ID" value="GAA4083766.1"/>
    <property type="molecule type" value="Genomic_DNA"/>
</dbReference>
<dbReference type="RefSeq" id="WP_344951913.1">
    <property type="nucleotide sequence ID" value="NZ_BAAAZG010000036.1"/>
</dbReference>
<proteinExistence type="predicted"/>
<feature type="compositionally biased region" description="Low complexity" evidence="1">
    <location>
        <begin position="172"/>
        <end position="186"/>
    </location>
</feature>
<comment type="caution">
    <text evidence="3">The sequence shown here is derived from an EMBL/GenBank/DDBJ whole genome shotgun (WGS) entry which is preliminary data.</text>
</comment>
<evidence type="ECO:0000256" key="1">
    <source>
        <dbReference type="SAM" id="MobiDB-lite"/>
    </source>
</evidence>
<organism evidence="3 4">
    <name type="scientific">Actinomadura miaoliensis</name>
    <dbReference type="NCBI Taxonomy" id="430685"/>
    <lineage>
        <taxon>Bacteria</taxon>
        <taxon>Bacillati</taxon>
        <taxon>Actinomycetota</taxon>
        <taxon>Actinomycetes</taxon>
        <taxon>Streptosporangiales</taxon>
        <taxon>Thermomonosporaceae</taxon>
        <taxon>Actinomadura</taxon>
    </lineage>
</organism>
<feature type="transmembrane region" description="Helical" evidence="2">
    <location>
        <begin position="81"/>
        <end position="103"/>
    </location>
</feature>
<accession>A0ABP7W8T0</accession>
<name>A0ABP7W8T0_9ACTN</name>
<feature type="transmembrane region" description="Helical" evidence="2">
    <location>
        <begin position="123"/>
        <end position="147"/>
    </location>
</feature>
<sequence length="274" mass="27649">MTGTMRAPRTRGLLSGILLVLLGLWGALLPFIGPYAHFGFAPDEPWVYTAARLQLSILPGIATVIGGLILLVSANRAVAMFGAWLAALAGAWFVVGHTLGMLWDLGTAGAPLGPSTAKRVTEQIAGFSGLGVVIVFLAAFALGRFAVVGVREARRAAETAAAREAAARDAAARPGAARPGAGQAGPTQPIAPTHGRYGRASGYGPAPGTESPPRGEPSSPPPGAPPPAPGTPGQQAPAPGAPGSGAQRPGGAGPVPAEQHDERVAGERRDQHHP</sequence>
<evidence type="ECO:0000313" key="4">
    <source>
        <dbReference type="Proteomes" id="UP001500683"/>
    </source>
</evidence>
<keyword evidence="4" id="KW-1185">Reference proteome</keyword>
<keyword evidence="2" id="KW-0812">Transmembrane</keyword>
<feature type="transmembrane region" description="Helical" evidence="2">
    <location>
        <begin position="12"/>
        <end position="33"/>
    </location>
</feature>
<evidence type="ECO:0000256" key="2">
    <source>
        <dbReference type="SAM" id="Phobius"/>
    </source>
</evidence>
<gene>
    <name evidence="3" type="ORF">GCM10022214_49290</name>
</gene>
<keyword evidence="2" id="KW-1133">Transmembrane helix</keyword>
<feature type="compositionally biased region" description="Basic and acidic residues" evidence="1">
    <location>
        <begin position="258"/>
        <end position="274"/>
    </location>
</feature>
<protein>
    <submittedName>
        <fullName evidence="3">Uncharacterized protein</fullName>
    </submittedName>
</protein>
<evidence type="ECO:0000313" key="3">
    <source>
        <dbReference type="EMBL" id="GAA4083766.1"/>
    </source>
</evidence>